<reference evidence="3 4" key="1">
    <citation type="submission" date="2016-11" db="EMBL/GenBank/DDBJ databases">
        <authorList>
            <person name="Jaros S."/>
            <person name="Januszkiewicz K."/>
            <person name="Wedrychowicz H."/>
        </authorList>
    </citation>
    <scope>NUCLEOTIDE SEQUENCE [LARGE SCALE GENOMIC DNA]</scope>
    <source>
        <strain evidence="3 4">DSM 45627</strain>
    </source>
</reference>
<name>A0A1M5KUT5_9ACTN</name>
<dbReference type="STRING" id="1206085.SAMN05443575_2267"/>
<dbReference type="PANTHER" id="PTHR46553">
    <property type="entry name" value="ADENINE NUCLEOTIDE ALPHA HYDROLASES-LIKE SUPERFAMILY PROTEIN"/>
    <property type="match status" value="1"/>
</dbReference>
<dbReference type="PANTHER" id="PTHR46553:SF3">
    <property type="entry name" value="ADENINE NUCLEOTIDE ALPHA HYDROLASES-LIKE SUPERFAMILY PROTEIN"/>
    <property type="match status" value="1"/>
</dbReference>
<evidence type="ECO:0000259" key="2">
    <source>
        <dbReference type="Pfam" id="PF00582"/>
    </source>
</evidence>
<evidence type="ECO:0000313" key="3">
    <source>
        <dbReference type="EMBL" id="SHG56554.1"/>
    </source>
</evidence>
<dbReference type="RefSeq" id="WP_073390191.1">
    <property type="nucleotide sequence ID" value="NZ_FQVU01000003.1"/>
</dbReference>
<dbReference type="Proteomes" id="UP000186132">
    <property type="component" value="Unassembled WGS sequence"/>
</dbReference>
<evidence type="ECO:0000256" key="1">
    <source>
        <dbReference type="ARBA" id="ARBA00008791"/>
    </source>
</evidence>
<proteinExistence type="inferred from homology"/>
<dbReference type="SUPFAM" id="SSF52402">
    <property type="entry name" value="Adenine nucleotide alpha hydrolases-like"/>
    <property type="match status" value="1"/>
</dbReference>
<comment type="similarity">
    <text evidence="1">Belongs to the universal stress protein A family.</text>
</comment>
<evidence type="ECO:0000313" key="4">
    <source>
        <dbReference type="Proteomes" id="UP000186132"/>
    </source>
</evidence>
<dbReference type="Pfam" id="PF00582">
    <property type="entry name" value="Usp"/>
    <property type="match status" value="1"/>
</dbReference>
<accession>A0A1M5KUT5</accession>
<dbReference type="EMBL" id="FQVU01000003">
    <property type="protein sequence ID" value="SHG56554.1"/>
    <property type="molecule type" value="Genomic_DNA"/>
</dbReference>
<dbReference type="InterPro" id="IPR006015">
    <property type="entry name" value="Universal_stress_UspA"/>
</dbReference>
<dbReference type="CDD" id="cd23659">
    <property type="entry name" value="USP_At3g01520-like"/>
    <property type="match status" value="1"/>
</dbReference>
<dbReference type="InterPro" id="IPR014729">
    <property type="entry name" value="Rossmann-like_a/b/a_fold"/>
</dbReference>
<keyword evidence="4" id="KW-1185">Reference proteome</keyword>
<dbReference type="OrthoDB" id="3174546at2"/>
<dbReference type="PRINTS" id="PR01438">
    <property type="entry name" value="UNVRSLSTRESS"/>
</dbReference>
<dbReference type="AlphaFoldDB" id="A0A1M5KUT5"/>
<protein>
    <submittedName>
        <fullName evidence="3">Nucleotide-binding universal stress protein, UspA family</fullName>
    </submittedName>
</protein>
<organism evidence="3 4">
    <name type="scientific">Jatrophihabitans endophyticus</name>
    <dbReference type="NCBI Taxonomy" id="1206085"/>
    <lineage>
        <taxon>Bacteria</taxon>
        <taxon>Bacillati</taxon>
        <taxon>Actinomycetota</taxon>
        <taxon>Actinomycetes</taxon>
        <taxon>Jatrophihabitantales</taxon>
        <taxon>Jatrophihabitantaceae</taxon>
        <taxon>Jatrophihabitans</taxon>
    </lineage>
</organism>
<dbReference type="InterPro" id="IPR006016">
    <property type="entry name" value="UspA"/>
</dbReference>
<dbReference type="Gene3D" id="3.40.50.620">
    <property type="entry name" value="HUPs"/>
    <property type="match status" value="1"/>
</dbReference>
<feature type="domain" description="UspA" evidence="2">
    <location>
        <begin position="15"/>
        <end position="152"/>
    </location>
</feature>
<gene>
    <name evidence="3" type="ORF">SAMN05443575_2267</name>
</gene>
<sequence length="161" mass="16585">MTAPERATATEPTPDRVVVGIDGAPPSKMALRWAVFLAETLGCRVHAISTWQQPAGWAAAGGITGTVDWAPEQDTLQTLTSTIREVLGDHPPVPVVAEVEQGGAARTLIDASRNARMLVVGSRGHGGFTGLLLGSVSSACAEHAHCPVTVVHGEALPPNAG</sequence>